<organism evidence="2 3">
    <name type="scientific">Melanomma pulvis-pyrius CBS 109.77</name>
    <dbReference type="NCBI Taxonomy" id="1314802"/>
    <lineage>
        <taxon>Eukaryota</taxon>
        <taxon>Fungi</taxon>
        <taxon>Dikarya</taxon>
        <taxon>Ascomycota</taxon>
        <taxon>Pezizomycotina</taxon>
        <taxon>Dothideomycetes</taxon>
        <taxon>Pleosporomycetidae</taxon>
        <taxon>Pleosporales</taxon>
        <taxon>Melanommataceae</taxon>
        <taxon>Melanomma</taxon>
    </lineage>
</organism>
<feature type="region of interest" description="Disordered" evidence="1">
    <location>
        <begin position="21"/>
        <end position="68"/>
    </location>
</feature>
<evidence type="ECO:0000313" key="2">
    <source>
        <dbReference type="EMBL" id="KAF2788354.1"/>
    </source>
</evidence>
<dbReference type="AlphaFoldDB" id="A0A6A6WWT3"/>
<feature type="region of interest" description="Disordered" evidence="1">
    <location>
        <begin position="97"/>
        <end position="183"/>
    </location>
</feature>
<keyword evidence="3" id="KW-1185">Reference proteome</keyword>
<feature type="compositionally biased region" description="Low complexity" evidence="1">
    <location>
        <begin position="56"/>
        <end position="67"/>
    </location>
</feature>
<feature type="compositionally biased region" description="Low complexity" evidence="1">
    <location>
        <begin position="103"/>
        <end position="123"/>
    </location>
</feature>
<name>A0A6A6WWT3_9PLEO</name>
<evidence type="ECO:0000256" key="1">
    <source>
        <dbReference type="SAM" id="MobiDB-lite"/>
    </source>
</evidence>
<protein>
    <submittedName>
        <fullName evidence="2">Uncharacterized protein</fullName>
    </submittedName>
</protein>
<dbReference type="Proteomes" id="UP000799757">
    <property type="component" value="Unassembled WGS sequence"/>
</dbReference>
<dbReference type="EMBL" id="MU002223">
    <property type="protein sequence ID" value="KAF2788354.1"/>
    <property type="molecule type" value="Genomic_DNA"/>
</dbReference>
<accession>A0A6A6WWT3</accession>
<sequence length="183" mass="19595">MNSLSSENMFSALSELYSVPEKGLSKNARKRQNRKAKKQAAQEPVHMNADPAIEVSPLSDPSLASSLGHTQNETAMDSLAMSNVCRVVTAYTPKAQSWTAVATSSCSTSSTSSRKSSVSSSSSHEGSLMPKATRSTSMVKVSPQKVPVASDFPPVWYHSAPKMKESSPSSSRTKTVSVLKLRL</sequence>
<proteinExistence type="predicted"/>
<gene>
    <name evidence="2" type="ORF">K505DRAFT_342157</name>
</gene>
<evidence type="ECO:0000313" key="3">
    <source>
        <dbReference type="Proteomes" id="UP000799757"/>
    </source>
</evidence>
<feature type="compositionally biased region" description="Basic residues" evidence="1">
    <location>
        <begin position="27"/>
        <end position="38"/>
    </location>
</feature>
<reference evidence="2" key="1">
    <citation type="journal article" date="2020" name="Stud. Mycol.">
        <title>101 Dothideomycetes genomes: a test case for predicting lifestyles and emergence of pathogens.</title>
        <authorList>
            <person name="Haridas S."/>
            <person name="Albert R."/>
            <person name="Binder M."/>
            <person name="Bloem J."/>
            <person name="Labutti K."/>
            <person name="Salamov A."/>
            <person name="Andreopoulos B."/>
            <person name="Baker S."/>
            <person name="Barry K."/>
            <person name="Bills G."/>
            <person name="Bluhm B."/>
            <person name="Cannon C."/>
            <person name="Castanera R."/>
            <person name="Culley D."/>
            <person name="Daum C."/>
            <person name="Ezra D."/>
            <person name="Gonzalez J."/>
            <person name="Henrissat B."/>
            <person name="Kuo A."/>
            <person name="Liang C."/>
            <person name="Lipzen A."/>
            <person name="Lutzoni F."/>
            <person name="Magnuson J."/>
            <person name="Mondo S."/>
            <person name="Nolan M."/>
            <person name="Ohm R."/>
            <person name="Pangilinan J."/>
            <person name="Park H.-J."/>
            <person name="Ramirez L."/>
            <person name="Alfaro M."/>
            <person name="Sun H."/>
            <person name="Tritt A."/>
            <person name="Yoshinaga Y."/>
            <person name="Zwiers L.-H."/>
            <person name="Turgeon B."/>
            <person name="Goodwin S."/>
            <person name="Spatafora J."/>
            <person name="Crous P."/>
            <person name="Grigoriev I."/>
        </authorList>
    </citation>
    <scope>NUCLEOTIDE SEQUENCE</scope>
    <source>
        <strain evidence="2">CBS 109.77</strain>
    </source>
</reference>